<keyword evidence="2" id="KW-0805">Transcription regulation</keyword>
<dbReference type="Pfam" id="PF08281">
    <property type="entry name" value="Sigma70_r4_2"/>
    <property type="match status" value="1"/>
</dbReference>
<dbReference type="GO" id="GO:0003677">
    <property type="term" value="F:DNA binding"/>
    <property type="evidence" value="ECO:0007669"/>
    <property type="project" value="InterPro"/>
</dbReference>
<evidence type="ECO:0000259" key="5">
    <source>
        <dbReference type="Pfam" id="PF04542"/>
    </source>
</evidence>
<reference evidence="7" key="2">
    <citation type="submission" date="2021-04" db="EMBL/GenBank/DDBJ databases">
        <authorList>
            <person name="Gilroy R."/>
        </authorList>
    </citation>
    <scope>NUCLEOTIDE SEQUENCE</scope>
    <source>
        <strain evidence="7">ChiGjej1B1-13045</strain>
    </source>
</reference>
<dbReference type="InterPro" id="IPR013325">
    <property type="entry name" value="RNA_pol_sigma_r2"/>
</dbReference>
<protein>
    <submittedName>
        <fullName evidence="7">Sigma-70 family RNA polymerase sigma factor</fullName>
    </submittedName>
</protein>
<keyword evidence="3" id="KW-0731">Sigma factor</keyword>
<sequence>MDKTEELRLIRKAVRGNPDAYGRLIVLYQEYLYKIAFLYMKNEQDALDLVGSTILKGFQNIRTLKKPEWFKTWLTRILINTAKDELKKIIHYDEIDENTLSRRYQTVTPEEQMDLNSAIERLPEKYRMVIVLKYFSDLSVHEISYIMNAPEGTVKAYLSRARDELKKTLKEDYFYAG</sequence>
<dbReference type="AlphaFoldDB" id="A0A9D2IJ62"/>
<dbReference type="InterPro" id="IPR014284">
    <property type="entry name" value="RNA_pol_sigma-70_dom"/>
</dbReference>
<accession>A0A9D2IJ62</accession>
<dbReference type="SUPFAM" id="SSF88946">
    <property type="entry name" value="Sigma2 domain of RNA polymerase sigma factors"/>
    <property type="match status" value="1"/>
</dbReference>
<dbReference type="PANTHER" id="PTHR43133:SF51">
    <property type="entry name" value="RNA POLYMERASE SIGMA FACTOR"/>
    <property type="match status" value="1"/>
</dbReference>
<evidence type="ECO:0000259" key="6">
    <source>
        <dbReference type="Pfam" id="PF08281"/>
    </source>
</evidence>
<dbReference type="GO" id="GO:0016987">
    <property type="term" value="F:sigma factor activity"/>
    <property type="evidence" value="ECO:0007669"/>
    <property type="project" value="UniProtKB-KW"/>
</dbReference>
<comment type="similarity">
    <text evidence="1">Belongs to the sigma-70 factor family. ECF subfamily.</text>
</comment>
<evidence type="ECO:0000256" key="2">
    <source>
        <dbReference type="ARBA" id="ARBA00023015"/>
    </source>
</evidence>
<dbReference type="PANTHER" id="PTHR43133">
    <property type="entry name" value="RNA POLYMERASE ECF-TYPE SIGMA FACTO"/>
    <property type="match status" value="1"/>
</dbReference>
<dbReference type="InterPro" id="IPR007627">
    <property type="entry name" value="RNA_pol_sigma70_r2"/>
</dbReference>
<dbReference type="NCBIfam" id="TIGR02937">
    <property type="entry name" value="sigma70-ECF"/>
    <property type="match status" value="1"/>
</dbReference>
<evidence type="ECO:0000256" key="1">
    <source>
        <dbReference type="ARBA" id="ARBA00010641"/>
    </source>
</evidence>
<dbReference type="CDD" id="cd06171">
    <property type="entry name" value="Sigma70_r4"/>
    <property type="match status" value="1"/>
</dbReference>
<proteinExistence type="inferred from homology"/>
<organism evidence="7 8">
    <name type="scientific">Candidatus Mediterraneibacter stercorigallinarum</name>
    <dbReference type="NCBI Taxonomy" id="2838686"/>
    <lineage>
        <taxon>Bacteria</taxon>
        <taxon>Bacillati</taxon>
        <taxon>Bacillota</taxon>
        <taxon>Clostridia</taxon>
        <taxon>Lachnospirales</taxon>
        <taxon>Lachnospiraceae</taxon>
        <taxon>Mediterraneibacter</taxon>
    </lineage>
</organism>
<dbReference type="InterPro" id="IPR013324">
    <property type="entry name" value="RNA_pol_sigma_r3/r4-like"/>
</dbReference>
<dbReference type="Pfam" id="PF04542">
    <property type="entry name" value="Sigma70_r2"/>
    <property type="match status" value="1"/>
</dbReference>
<dbReference type="SUPFAM" id="SSF88659">
    <property type="entry name" value="Sigma3 and sigma4 domains of RNA polymerase sigma factors"/>
    <property type="match status" value="1"/>
</dbReference>
<evidence type="ECO:0000256" key="4">
    <source>
        <dbReference type="ARBA" id="ARBA00023163"/>
    </source>
</evidence>
<dbReference type="Gene3D" id="1.10.1740.10">
    <property type="match status" value="1"/>
</dbReference>
<evidence type="ECO:0000256" key="3">
    <source>
        <dbReference type="ARBA" id="ARBA00023082"/>
    </source>
</evidence>
<dbReference type="InterPro" id="IPR013249">
    <property type="entry name" value="RNA_pol_sigma70_r4_t2"/>
</dbReference>
<dbReference type="GO" id="GO:0006352">
    <property type="term" value="P:DNA-templated transcription initiation"/>
    <property type="evidence" value="ECO:0007669"/>
    <property type="project" value="InterPro"/>
</dbReference>
<feature type="domain" description="RNA polymerase sigma factor 70 region 4 type 2" evidence="6">
    <location>
        <begin position="114"/>
        <end position="165"/>
    </location>
</feature>
<keyword evidence="4" id="KW-0804">Transcription</keyword>
<evidence type="ECO:0000313" key="8">
    <source>
        <dbReference type="Proteomes" id="UP000824017"/>
    </source>
</evidence>
<gene>
    <name evidence="7" type="ORF">H9817_02785</name>
</gene>
<feature type="domain" description="RNA polymerase sigma-70 region 2" evidence="5">
    <location>
        <begin position="25"/>
        <end position="88"/>
    </location>
</feature>
<evidence type="ECO:0000313" key="7">
    <source>
        <dbReference type="EMBL" id="HIZ12841.1"/>
    </source>
</evidence>
<dbReference type="InterPro" id="IPR036388">
    <property type="entry name" value="WH-like_DNA-bd_sf"/>
</dbReference>
<dbReference type="EMBL" id="DXCD01000074">
    <property type="protein sequence ID" value="HIZ12841.1"/>
    <property type="molecule type" value="Genomic_DNA"/>
</dbReference>
<dbReference type="Gene3D" id="1.10.10.10">
    <property type="entry name" value="Winged helix-like DNA-binding domain superfamily/Winged helix DNA-binding domain"/>
    <property type="match status" value="1"/>
</dbReference>
<comment type="caution">
    <text evidence="7">The sequence shown here is derived from an EMBL/GenBank/DDBJ whole genome shotgun (WGS) entry which is preliminary data.</text>
</comment>
<reference evidence="7" key="1">
    <citation type="journal article" date="2021" name="PeerJ">
        <title>Extensive microbial diversity within the chicken gut microbiome revealed by metagenomics and culture.</title>
        <authorList>
            <person name="Gilroy R."/>
            <person name="Ravi A."/>
            <person name="Getino M."/>
            <person name="Pursley I."/>
            <person name="Horton D.L."/>
            <person name="Alikhan N.F."/>
            <person name="Baker D."/>
            <person name="Gharbi K."/>
            <person name="Hall N."/>
            <person name="Watson M."/>
            <person name="Adriaenssens E.M."/>
            <person name="Foster-Nyarko E."/>
            <person name="Jarju S."/>
            <person name="Secka A."/>
            <person name="Antonio M."/>
            <person name="Oren A."/>
            <person name="Chaudhuri R.R."/>
            <person name="La Ragione R."/>
            <person name="Hildebrand F."/>
            <person name="Pallen M.J."/>
        </authorList>
    </citation>
    <scope>NUCLEOTIDE SEQUENCE</scope>
    <source>
        <strain evidence="7">ChiGjej1B1-13045</strain>
    </source>
</reference>
<dbReference type="Proteomes" id="UP000824017">
    <property type="component" value="Unassembled WGS sequence"/>
</dbReference>
<dbReference type="InterPro" id="IPR039425">
    <property type="entry name" value="RNA_pol_sigma-70-like"/>
</dbReference>
<name>A0A9D2IJ62_9FIRM</name>